<dbReference type="Pfam" id="PF00728">
    <property type="entry name" value="Glyco_hydro_20"/>
    <property type="match status" value="1"/>
</dbReference>
<keyword evidence="3 6" id="KW-0378">Hydrolase</keyword>
<feature type="active site" description="Proton donor" evidence="7">
    <location>
        <position position="339"/>
    </location>
</feature>
<dbReference type="GeneID" id="112047080"/>
<dbReference type="GO" id="GO:0005764">
    <property type="term" value="C:lysosome"/>
    <property type="evidence" value="ECO:0007669"/>
    <property type="project" value="TreeGrafter"/>
</dbReference>
<comment type="similarity">
    <text evidence="2 6">Belongs to the glycosyl hydrolase 20 family.</text>
</comment>
<evidence type="ECO:0000256" key="7">
    <source>
        <dbReference type="PIRSR" id="PIRSR001093-1"/>
    </source>
</evidence>
<evidence type="ECO:0000256" key="9">
    <source>
        <dbReference type="SAM" id="SignalP"/>
    </source>
</evidence>
<comment type="catalytic activity">
    <reaction evidence="1 6">
        <text>Hydrolysis of terminal non-reducing N-acetyl-D-hexosamine residues in N-acetyl-beta-D-hexosaminides.</text>
        <dbReference type="EC" id="3.2.1.52"/>
    </reaction>
</comment>
<evidence type="ECO:0000256" key="1">
    <source>
        <dbReference type="ARBA" id="ARBA00001231"/>
    </source>
</evidence>
<evidence type="ECO:0000313" key="12">
    <source>
        <dbReference type="Proteomes" id="UP001652582"/>
    </source>
</evidence>
<dbReference type="GO" id="GO:0000272">
    <property type="term" value="P:polysaccharide catabolic process"/>
    <property type="evidence" value="ECO:0007669"/>
    <property type="project" value="UniProtKB-KW"/>
</dbReference>
<evidence type="ECO:0000259" key="11">
    <source>
        <dbReference type="Pfam" id="PF14845"/>
    </source>
</evidence>
<dbReference type="KEGG" id="bany:112047080"/>
<dbReference type="InterPro" id="IPR017853">
    <property type="entry name" value="GH"/>
</dbReference>
<protein>
    <recommendedName>
        <fullName evidence="6">Beta-hexosaminidase</fullName>
        <ecNumber evidence="6">3.2.1.52</ecNumber>
    </recommendedName>
</protein>
<dbReference type="PRINTS" id="PR00738">
    <property type="entry name" value="GLHYDRLASE20"/>
</dbReference>
<dbReference type="OrthoDB" id="428480at2759"/>
<dbReference type="InterPro" id="IPR015883">
    <property type="entry name" value="Glyco_hydro_20_cat"/>
</dbReference>
<organism evidence="12 13">
    <name type="scientific">Bicyclus anynana</name>
    <name type="common">Squinting bush brown butterfly</name>
    <dbReference type="NCBI Taxonomy" id="110368"/>
    <lineage>
        <taxon>Eukaryota</taxon>
        <taxon>Metazoa</taxon>
        <taxon>Ecdysozoa</taxon>
        <taxon>Arthropoda</taxon>
        <taxon>Hexapoda</taxon>
        <taxon>Insecta</taxon>
        <taxon>Pterygota</taxon>
        <taxon>Neoptera</taxon>
        <taxon>Endopterygota</taxon>
        <taxon>Lepidoptera</taxon>
        <taxon>Glossata</taxon>
        <taxon>Ditrysia</taxon>
        <taxon>Papilionoidea</taxon>
        <taxon>Nymphalidae</taxon>
        <taxon>Satyrinae</taxon>
        <taxon>Satyrini</taxon>
        <taxon>Mycalesina</taxon>
        <taxon>Bicyclus</taxon>
    </lineage>
</organism>
<dbReference type="CDD" id="cd06562">
    <property type="entry name" value="GH20_HexA_HexB-like"/>
    <property type="match status" value="1"/>
</dbReference>
<feature type="domain" description="Beta-hexosaminidase eukaryotic type N-terminal" evidence="11">
    <location>
        <begin position="37"/>
        <end position="162"/>
    </location>
</feature>
<dbReference type="GO" id="GO:0006032">
    <property type="term" value="P:chitin catabolic process"/>
    <property type="evidence" value="ECO:0007669"/>
    <property type="project" value="UniProtKB-KW"/>
</dbReference>
<sequence>MLRYFLLFSILFIGLINVRAMWLAQVGPKYPPTKGEVWPKPQVEVKEQTFYVFNPSQFKVKVLDQTCDILTNAIARYSYLLENKLGLKTHPTAPSPQTEGIHSNTSYRGHLKELEVTLTSPCEEYPHLDMDESYNLTVSSTTTLVSSSVWGVIRGLETFAQLFYVSDDHNDIRVNKTTISDFPRYKHRGLLLDTSRHFITVSNILKTLDAMAINKMNVFHWHIVDDQSFPYQSERFPELSERGAFDPSMVYTKDDIERVIEYARNRGIRVIPEFDVPGHTGSWGIAFTDILTECYENGKVIGFGPMDPTSNTTYKLLRDLFKEVQNVFPDKYFHVGGDEVELQCWKSNPKLIDYMKVHKLTASDLHALFMSRVIPLLANATVPVVWQEVYDEGVILSTDTLIQVWKYNWITEMINVLKTGHRVLFSSSWYLDALGSRWTDYYAADPRQMVYDVTSNKTLMAGIVGGEACMWGEMADDRNVINRVWPRASAVAERLWSYQDSNTRYRSSRAPSEAYNRIEEHACRMIRRGIDAQPPSGPGFCVV</sequence>
<evidence type="ECO:0000256" key="2">
    <source>
        <dbReference type="ARBA" id="ARBA00006285"/>
    </source>
</evidence>
<dbReference type="InterPro" id="IPR029019">
    <property type="entry name" value="HEX_eukaryotic_N"/>
</dbReference>
<feature type="disulfide bond" evidence="8">
    <location>
        <begin position="523"/>
        <end position="541"/>
    </location>
</feature>
<name>A0A6J1N3U1_BICAN</name>
<dbReference type="Gene3D" id="3.20.20.80">
    <property type="entry name" value="Glycosidases"/>
    <property type="match status" value="1"/>
</dbReference>
<dbReference type="InterPro" id="IPR029018">
    <property type="entry name" value="Hex-like_dom2"/>
</dbReference>
<keyword evidence="8" id="KW-1015">Disulfide bond</keyword>
<dbReference type="GO" id="GO:0016020">
    <property type="term" value="C:membrane"/>
    <property type="evidence" value="ECO:0007669"/>
    <property type="project" value="TreeGrafter"/>
</dbReference>
<evidence type="ECO:0000256" key="3">
    <source>
        <dbReference type="ARBA" id="ARBA00022801"/>
    </source>
</evidence>
<evidence type="ECO:0000256" key="5">
    <source>
        <dbReference type="ARBA" id="ARBA00023295"/>
    </source>
</evidence>
<dbReference type="PANTHER" id="PTHR22600">
    <property type="entry name" value="BETA-HEXOSAMINIDASE"/>
    <property type="match status" value="1"/>
</dbReference>
<keyword evidence="12" id="KW-1185">Reference proteome</keyword>
<dbReference type="EC" id="3.2.1.52" evidence="6"/>
<feature type="domain" description="Glycoside hydrolase family 20 catalytic" evidence="10">
    <location>
        <begin position="185"/>
        <end position="497"/>
    </location>
</feature>
<dbReference type="RefSeq" id="XP_023939767.2">
    <property type="nucleotide sequence ID" value="XM_024083999.2"/>
</dbReference>
<feature type="signal peptide" evidence="9">
    <location>
        <begin position="1"/>
        <end position="20"/>
    </location>
</feature>
<dbReference type="GO" id="GO:0006689">
    <property type="term" value="P:ganglioside catabolic process"/>
    <property type="evidence" value="ECO:0007669"/>
    <property type="project" value="TreeGrafter"/>
</dbReference>
<dbReference type="Pfam" id="PF14845">
    <property type="entry name" value="Glycohydro_20b2"/>
    <property type="match status" value="1"/>
</dbReference>
<keyword evidence="9" id="KW-0732">Signal</keyword>
<evidence type="ECO:0000313" key="13">
    <source>
        <dbReference type="RefSeq" id="XP_023939767.2"/>
    </source>
</evidence>
<feature type="chain" id="PRO_5045825411" description="Beta-hexosaminidase" evidence="9">
    <location>
        <begin position="21"/>
        <end position="543"/>
    </location>
</feature>
<keyword evidence="4" id="KW-0325">Glycoprotein</keyword>
<dbReference type="Gene3D" id="3.30.379.10">
    <property type="entry name" value="Chitobiase/beta-hexosaminidase domain 2-like"/>
    <property type="match status" value="1"/>
</dbReference>
<evidence type="ECO:0000256" key="4">
    <source>
        <dbReference type="ARBA" id="ARBA00023180"/>
    </source>
</evidence>
<dbReference type="GO" id="GO:0030203">
    <property type="term" value="P:glycosaminoglycan metabolic process"/>
    <property type="evidence" value="ECO:0007669"/>
    <property type="project" value="TreeGrafter"/>
</dbReference>
<evidence type="ECO:0000259" key="10">
    <source>
        <dbReference type="Pfam" id="PF00728"/>
    </source>
</evidence>
<dbReference type="InterPro" id="IPR025705">
    <property type="entry name" value="Beta_hexosaminidase_sua/sub"/>
</dbReference>
<dbReference type="Proteomes" id="UP001652582">
    <property type="component" value="Chromosome 20"/>
</dbReference>
<dbReference type="GO" id="GO:0004563">
    <property type="term" value="F:beta-N-acetylhexosaminidase activity"/>
    <property type="evidence" value="ECO:0007669"/>
    <property type="project" value="UniProtKB-EC"/>
</dbReference>
<gene>
    <name evidence="13" type="primary">LOC112047080</name>
</gene>
<feature type="disulfide bond" evidence="8">
    <location>
        <begin position="67"/>
        <end position="122"/>
    </location>
</feature>
<proteinExistence type="inferred from homology"/>
<dbReference type="SUPFAM" id="SSF55545">
    <property type="entry name" value="beta-N-acetylhexosaminidase-like domain"/>
    <property type="match status" value="1"/>
</dbReference>
<accession>A0A6J1N3U1</accession>
<dbReference type="PIRSF" id="PIRSF001093">
    <property type="entry name" value="B-hxosamndse_ab_euk"/>
    <property type="match status" value="1"/>
</dbReference>
<evidence type="ECO:0000256" key="6">
    <source>
        <dbReference type="PIRNR" id="PIRNR001093"/>
    </source>
</evidence>
<dbReference type="PANTHER" id="PTHR22600:SF21">
    <property type="entry name" value="BETA-HEXOSAMINIDASE A"/>
    <property type="match status" value="1"/>
</dbReference>
<keyword evidence="5 6" id="KW-0326">Glycosidase</keyword>
<reference evidence="13" key="1">
    <citation type="submission" date="2025-08" db="UniProtKB">
        <authorList>
            <consortium name="RefSeq"/>
        </authorList>
    </citation>
    <scope>IDENTIFICATION</scope>
</reference>
<evidence type="ECO:0000256" key="8">
    <source>
        <dbReference type="PIRSR" id="PIRSR001093-2"/>
    </source>
</evidence>
<dbReference type="SUPFAM" id="SSF51445">
    <property type="entry name" value="(Trans)glycosidases"/>
    <property type="match status" value="1"/>
</dbReference>
<dbReference type="AlphaFoldDB" id="A0A6J1N3U1"/>
<feature type="disulfide bond" evidence="8">
    <location>
        <begin position="294"/>
        <end position="344"/>
    </location>
</feature>